<evidence type="ECO:0000256" key="1">
    <source>
        <dbReference type="SAM" id="MobiDB-lite"/>
    </source>
</evidence>
<organism evidence="2 3">
    <name type="scientific">Helicocarpus griseus UAMH5409</name>
    <dbReference type="NCBI Taxonomy" id="1447875"/>
    <lineage>
        <taxon>Eukaryota</taxon>
        <taxon>Fungi</taxon>
        <taxon>Dikarya</taxon>
        <taxon>Ascomycota</taxon>
        <taxon>Pezizomycotina</taxon>
        <taxon>Eurotiomycetes</taxon>
        <taxon>Eurotiomycetidae</taxon>
        <taxon>Onygenales</taxon>
        <taxon>Ajellomycetaceae</taxon>
        <taxon>Helicocarpus</taxon>
    </lineage>
</organism>
<sequence length="111" mass="12324">MLDMQQKTQQAVNTPPPPSKISNIASSKSVKYAAFVGAPRHSQEGVVGNIMTVDTEKGEVQLLPLTSERPHLFQKRMAGHRYNCLPKRKRINRLLAKPGNSKGRGQDFSKV</sequence>
<comment type="caution">
    <text evidence="2">The sequence shown here is derived from an EMBL/GenBank/DDBJ whole genome shotgun (WGS) entry which is preliminary data.</text>
</comment>
<name>A0A2B7XDE7_9EURO</name>
<feature type="region of interest" description="Disordered" evidence="1">
    <location>
        <begin position="1"/>
        <end position="23"/>
    </location>
</feature>
<dbReference type="Proteomes" id="UP000223968">
    <property type="component" value="Unassembled WGS sequence"/>
</dbReference>
<protein>
    <submittedName>
        <fullName evidence="2">Uncharacterized protein</fullName>
    </submittedName>
</protein>
<dbReference type="EMBL" id="PDNB01000091">
    <property type="protein sequence ID" value="PGH09674.1"/>
    <property type="molecule type" value="Genomic_DNA"/>
</dbReference>
<proteinExistence type="predicted"/>
<reference evidence="2 3" key="1">
    <citation type="submission" date="2017-10" db="EMBL/GenBank/DDBJ databases">
        <title>Comparative genomics in systemic dimorphic fungi from Ajellomycetaceae.</title>
        <authorList>
            <person name="Munoz J.F."/>
            <person name="Mcewen J.G."/>
            <person name="Clay O.K."/>
            <person name="Cuomo C.A."/>
        </authorList>
    </citation>
    <scope>NUCLEOTIDE SEQUENCE [LARGE SCALE GENOMIC DNA]</scope>
    <source>
        <strain evidence="2 3">UAMH5409</strain>
    </source>
</reference>
<evidence type="ECO:0000313" key="2">
    <source>
        <dbReference type="EMBL" id="PGH09674.1"/>
    </source>
</evidence>
<feature type="compositionally biased region" description="Polar residues" evidence="1">
    <location>
        <begin position="1"/>
        <end position="13"/>
    </location>
</feature>
<gene>
    <name evidence="2" type="ORF">AJ79_05640</name>
</gene>
<keyword evidence="3" id="KW-1185">Reference proteome</keyword>
<evidence type="ECO:0000313" key="3">
    <source>
        <dbReference type="Proteomes" id="UP000223968"/>
    </source>
</evidence>
<accession>A0A2B7XDE7</accession>
<dbReference type="AlphaFoldDB" id="A0A2B7XDE7"/>